<evidence type="ECO:0000313" key="2">
    <source>
        <dbReference type="EMBL" id="GAA0371504.1"/>
    </source>
</evidence>
<keyword evidence="1" id="KW-0812">Transmembrane</keyword>
<keyword evidence="1" id="KW-1133">Transmembrane helix</keyword>
<name>A0ABN0XS75_9LACT</name>
<keyword evidence="3" id="KW-1185">Reference proteome</keyword>
<protein>
    <submittedName>
        <fullName evidence="2">Uncharacterized protein</fullName>
    </submittedName>
</protein>
<feature type="transmembrane region" description="Helical" evidence="1">
    <location>
        <begin position="28"/>
        <end position="46"/>
    </location>
</feature>
<evidence type="ECO:0000256" key="1">
    <source>
        <dbReference type="SAM" id="Phobius"/>
    </source>
</evidence>
<organism evidence="2 3">
    <name type="scientific">Alkalibacterium iburiense</name>
    <dbReference type="NCBI Taxonomy" id="290589"/>
    <lineage>
        <taxon>Bacteria</taxon>
        <taxon>Bacillati</taxon>
        <taxon>Bacillota</taxon>
        <taxon>Bacilli</taxon>
        <taxon>Lactobacillales</taxon>
        <taxon>Carnobacteriaceae</taxon>
        <taxon>Alkalibacterium</taxon>
    </lineage>
</organism>
<dbReference type="EMBL" id="BAAACW010000164">
    <property type="protein sequence ID" value="GAA0371504.1"/>
    <property type="molecule type" value="Genomic_DNA"/>
</dbReference>
<gene>
    <name evidence="2" type="ORF">GCM10008932_23530</name>
</gene>
<evidence type="ECO:0000313" key="3">
    <source>
        <dbReference type="Proteomes" id="UP001501166"/>
    </source>
</evidence>
<proteinExistence type="predicted"/>
<dbReference type="Proteomes" id="UP001501166">
    <property type="component" value="Unassembled WGS sequence"/>
</dbReference>
<keyword evidence="1" id="KW-0472">Membrane</keyword>
<accession>A0ABN0XS75</accession>
<sequence length="90" mass="10542">MFLFASLCLYFFVATIFVELLRDHLLFVFFHSLILSSVGMGWRLWLEWGEYSLSEHMQASVLIAYPIIIALIITLTYVVFPKLHSIWKAL</sequence>
<feature type="transmembrane region" description="Helical" evidence="1">
    <location>
        <begin position="58"/>
        <end position="80"/>
    </location>
</feature>
<comment type="caution">
    <text evidence="2">The sequence shown here is derived from an EMBL/GenBank/DDBJ whole genome shotgun (WGS) entry which is preliminary data.</text>
</comment>
<reference evidence="2 3" key="1">
    <citation type="journal article" date="2019" name="Int. J. Syst. Evol. Microbiol.">
        <title>The Global Catalogue of Microorganisms (GCM) 10K type strain sequencing project: providing services to taxonomists for standard genome sequencing and annotation.</title>
        <authorList>
            <consortium name="The Broad Institute Genomics Platform"/>
            <consortium name="The Broad Institute Genome Sequencing Center for Infectious Disease"/>
            <person name="Wu L."/>
            <person name="Ma J."/>
        </authorList>
    </citation>
    <scope>NUCLEOTIDE SEQUENCE [LARGE SCALE GENOMIC DNA]</scope>
    <source>
        <strain evidence="2 3">JCM 12662</strain>
    </source>
</reference>